<evidence type="ECO:0000256" key="1">
    <source>
        <dbReference type="ARBA" id="ARBA00022670"/>
    </source>
</evidence>
<dbReference type="PROSITE" id="PS00135">
    <property type="entry name" value="TRYPSIN_SER"/>
    <property type="match status" value="1"/>
</dbReference>
<evidence type="ECO:0000256" key="2">
    <source>
        <dbReference type="ARBA" id="ARBA00022801"/>
    </source>
</evidence>
<sequence>MHSFNCRILPNNGRGCSKLPALQLPASSIQVQEGTPALAQMPREHFLPRTVSHSPRNSYEEAVYSVHMLFTIFRMVHFSLIIRPWQIFGKSSREFLTDFISLYESFPCIWRVKSKEYSDRDKKGGAYERLVEKFKEIDVNASRETVAKKINSLRSVYRKELAKKLDNTTPSRSSRSLCHITTPHNKYLTLRSMKQLGKFRQFHESSHSKVNKMYRHAPTKHLPNLPLEPTSSMMLWVWLVAMMMLCQVKAQSSMPLDRSVRSHQISPKPCSVNGLEGTCMFVWECIKTEGRHVGMCVDAFMFGSCCAHNLTDNQIARLPPASGGGSAPLITRWSHHQYRPSHDNMVDPLASSASSSSSSSSSSSYNHKHSTPFVTKGKPKPHHSNHFHHQSRPNHSRPVRPVPMTSSSSPPSTSSTPSPTTRRPTTTTTTSRPTTTTTTTTTTSRPTTTTKRTSTSPKPPPSTTTEASTTVKVPTPKPHKKPPGTVPASRDKKKLTFISPPDKARRCWVSVRRVSFFGTSSTHRCGGALLNEQWIATAGHCVDDLMKSQIRIRVGEYDFSTMSEPYPFAERSVTRKVVHPNYNYFTYEYDLALVRLDAALEFAPHIAPICLPGSDDLLIGENATVTGWGRLSEGGTLPSVLQEVTVPIVSNDKCKNMFLRAGRHEFIPDIFMCAGFDDGGRDSCQGDSGGPLQVRGRDGRFFLAGIISWGIGCAEANLPGVCTRISKFVPWILDVMNNDTSVT</sequence>
<dbReference type="PRINTS" id="PR00722">
    <property type="entry name" value="CHYMOTRYPSIN"/>
</dbReference>
<name>A0A068FB76_NILLU</name>
<protein>
    <submittedName>
        <fullName evidence="8">Serine protease 3</fullName>
    </submittedName>
</protein>
<keyword evidence="3" id="KW-0720">Serine protease</keyword>
<feature type="compositionally biased region" description="Low complexity" evidence="5">
    <location>
        <begin position="350"/>
        <end position="364"/>
    </location>
</feature>
<dbReference type="Pfam" id="PF10545">
    <property type="entry name" value="MADF_DNA_bdg"/>
    <property type="match status" value="1"/>
</dbReference>
<organism evidence="8">
    <name type="scientific">Nilaparvata lugens</name>
    <name type="common">Brown planthopper</name>
    <dbReference type="NCBI Taxonomy" id="108931"/>
    <lineage>
        <taxon>Eukaryota</taxon>
        <taxon>Metazoa</taxon>
        <taxon>Ecdysozoa</taxon>
        <taxon>Arthropoda</taxon>
        <taxon>Hexapoda</taxon>
        <taxon>Insecta</taxon>
        <taxon>Pterygota</taxon>
        <taxon>Neoptera</taxon>
        <taxon>Paraneoptera</taxon>
        <taxon>Hemiptera</taxon>
        <taxon>Auchenorrhyncha</taxon>
        <taxon>Fulgoroidea</taxon>
        <taxon>Delphacidae</taxon>
        <taxon>Delphacinae</taxon>
        <taxon>Nilaparvata</taxon>
    </lineage>
</organism>
<feature type="region of interest" description="Disordered" evidence="5">
    <location>
        <begin position="339"/>
        <end position="494"/>
    </location>
</feature>
<dbReference type="CDD" id="cd00190">
    <property type="entry name" value="Tryp_SPc"/>
    <property type="match status" value="1"/>
</dbReference>
<dbReference type="InterPro" id="IPR001314">
    <property type="entry name" value="Peptidase_S1A"/>
</dbReference>
<feature type="compositionally biased region" description="Low complexity" evidence="5">
    <location>
        <begin position="402"/>
        <end position="456"/>
    </location>
</feature>
<dbReference type="FunFam" id="2.40.10.10:FF:000006">
    <property type="entry name" value="Serine proteinase stubble"/>
    <property type="match status" value="1"/>
</dbReference>
<dbReference type="Gene3D" id="2.40.10.10">
    <property type="entry name" value="Trypsin-like serine proteases"/>
    <property type="match status" value="1"/>
</dbReference>
<dbReference type="InterPro" id="IPR033116">
    <property type="entry name" value="TRYPSIN_SER"/>
</dbReference>
<dbReference type="PROSITE" id="PS51029">
    <property type="entry name" value="MADF"/>
    <property type="match status" value="1"/>
</dbReference>
<keyword evidence="2" id="KW-0378">Hydrolase</keyword>
<dbReference type="PROSITE" id="PS50240">
    <property type="entry name" value="TRYPSIN_DOM"/>
    <property type="match status" value="1"/>
</dbReference>
<evidence type="ECO:0000256" key="5">
    <source>
        <dbReference type="SAM" id="MobiDB-lite"/>
    </source>
</evidence>
<evidence type="ECO:0000259" key="6">
    <source>
        <dbReference type="PROSITE" id="PS50240"/>
    </source>
</evidence>
<dbReference type="GO" id="GO:0006508">
    <property type="term" value="P:proteolysis"/>
    <property type="evidence" value="ECO:0007669"/>
    <property type="project" value="UniProtKB-KW"/>
</dbReference>
<dbReference type="OrthoDB" id="414661at2759"/>
<dbReference type="SMART" id="SM00595">
    <property type="entry name" value="MADF"/>
    <property type="match status" value="1"/>
</dbReference>
<feature type="compositionally biased region" description="Low complexity" evidence="5">
    <location>
        <begin position="463"/>
        <end position="474"/>
    </location>
</feature>
<dbReference type="InterPro" id="IPR001254">
    <property type="entry name" value="Trypsin_dom"/>
</dbReference>
<feature type="domain" description="Peptidase S1" evidence="6">
    <location>
        <begin position="508"/>
        <end position="737"/>
    </location>
</feature>
<keyword evidence="1 8" id="KW-0645">Protease</keyword>
<dbReference type="InterPro" id="IPR006578">
    <property type="entry name" value="MADF-dom"/>
</dbReference>
<dbReference type="EMBL" id="KJ512081">
    <property type="protein sequence ID" value="AID60304.1"/>
    <property type="molecule type" value="mRNA"/>
</dbReference>
<dbReference type="SMART" id="SM00020">
    <property type="entry name" value="Tryp_SPc"/>
    <property type="match status" value="1"/>
</dbReference>
<evidence type="ECO:0000256" key="3">
    <source>
        <dbReference type="ARBA" id="ARBA00022825"/>
    </source>
</evidence>
<reference evidence="8" key="2">
    <citation type="submission" date="2014-02" db="EMBL/GenBank/DDBJ databases">
        <authorList>
            <person name="Bao Y.-Y."/>
            <person name="Zhang C.-X."/>
        </authorList>
    </citation>
    <scope>NUCLEOTIDE SEQUENCE</scope>
</reference>
<dbReference type="InterPro" id="IPR009003">
    <property type="entry name" value="Peptidase_S1_PA"/>
</dbReference>
<proteinExistence type="evidence at transcript level"/>
<evidence type="ECO:0000256" key="4">
    <source>
        <dbReference type="ARBA" id="ARBA00023157"/>
    </source>
</evidence>
<feature type="domain" description="MADF" evidence="7">
    <location>
        <begin position="98"/>
        <end position="201"/>
    </location>
</feature>
<dbReference type="InterPro" id="IPR043504">
    <property type="entry name" value="Peptidase_S1_PA_chymotrypsin"/>
</dbReference>
<dbReference type="PANTHER" id="PTHR24258">
    <property type="entry name" value="SERINE PROTEASE-RELATED"/>
    <property type="match status" value="1"/>
</dbReference>
<dbReference type="Pfam" id="PF00089">
    <property type="entry name" value="Trypsin"/>
    <property type="match status" value="1"/>
</dbReference>
<keyword evidence="4" id="KW-1015">Disulfide bond</keyword>
<evidence type="ECO:0000313" key="8">
    <source>
        <dbReference type="EMBL" id="AID60304.1"/>
    </source>
</evidence>
<evidence type="ECO:0000259" key="7">
    <source>
        <dbReference type="PROSITE" id="PS51029"/>
    </source>
</evidence>
<dbReference type="PANTHER" id="PTHR24258:SF116">
    <property type="entry name" value="FI16631P1-RELATED"/>
    <property type="match status" value="1"/>
</dbReference>
<accession>A0A068FB76</accession>
<dbReference type="SUPFAM" id="SSF50494">
    <property type="entry name" value="Trypsin-like serine proteases"/>
    <property type="match status" value="1"/>
</dbReference>
<dbReference type="AlphaFoldDB" id="A0A068FB76"/>
<reference evidence="8" key="1">
    <citation type="journal article" date="2014" name="BMC Genomics">
        <title>Genomic insights into the serine protease gene family and expression profile analysis in the planthopper, Nilaparvata lugens.</title>
        <authorList>
            <person name="Bao Y.Y."/>
            <person name="Qin X."/>
            <person name="Yu B."/>
            <person name="Chen L.B."/>
            <person name="Wang Z.C."/>
            <person name="Zhang C.X."/>
        </authorList>
    </citation>
    <scope>NUCLEOTIDE SEQUENCE</scope>
</reference>
<dbReference type="GO" id="GO:0004252">
    <property type="term" value="F:serine-type endopeptidase activity"/>
    <property type="evidence" value="ECO:0007669"/>
    <property type="project" value="InterPro"/>
</dbReference>
<feature type="compositionally biased region" description="Basic residues" evidence="5">
    <location>
        <begin position="377"/>
        <end position="398"/>
    </location>
</feature>